<keyword evidence="2" id="KW-0680">Restriction system</keyword>
<comment type="similarity">
    <text evidence="1">Belongs to the type-I restriction system S methylase family.</text>
</comment>
<dbReference type="AlphaFoldDB" id="U2MA40"/>
<dbReference type="HOGENOM" id="CLU_021095_1_2_9"/>
<dbReference type="InterPro" id="IPR051212">
    <property type="entry name" value="Type-I_RE_S_subunit"/>
</dbReference>
<dbReference type="RefSeq" id="WP_021682936.1">
    <property type="nucleotide sequence ID" value="NZ_KI260449.1"/>
</dbReference>
<feature type="domain" description="Type I restriction modification DNA specificity" evidence="5">
    <location>
        <begin position="300"/>
        <end position="393"/>
    </location>
</feature>
<comment type="caution">
    <text evidence="6">The sequence shown here is derived from an EMBL/GenBank/DDBJ whole genome shotgun (WGS) entry which is preliminary data.</text>
</comment>
<reference evidence="6 7" key="1">
    <citation type="submission" date="2013-07" db="EMBL/GenBank/DDBJ databases">
        <authorList>
            <person name="Weinstock G."/>
            <person name="Sodergren E."/>
            <person name="Wylie T."/>
            <person name="Fulton L."/>
            <person name="Fulton R."/>
            <person name="Fronick C."/>
            <person name="O'Laughlin M."/>
            <person name="Godfrey J."/>
            <person name="Miner T."/>
            <person name="Herter B."/>
            <person name="Appelbaum E."/>
            <person name="Cordes M."/>
            <person name="Lek S."/>
            <person name="Wollam A."/>
            <person name="Pepin K.H."/>
            <person name="Palsikar V.B."/>
            <person name="Mitreva M."/>
            <person name="Wilson R.K."/>
        </authorList>
    </citation>
    <scope>NUCLEOTIDE SEQUENCE [LARGE SCALE GENOMIC DNA]</scope>
    <source>
        <strain evidence="6 7">ATCC 27760</strain>
    </source>
</reference>
<gene>
    <name evidence="6" type="ORF">RUMCAL_01465</name>
</gene>
<organism evidence="6 7">
    <name type="scientific">Ruminococcus callidus ATCC 27760</name>
    <dbReference type="NCBI Taxonomy" id="411473"/>
    <lineage>
        <taxon>Bacteria</taxon>
        <taxon>Bacillati</taxon>
        <taxon>Bacillota</taxon>
        <taxon>Clostridia</taxon>
        <taxon>Eubacteriales</taxon>
        <taxon>Oscillospiraceae</taxon>
        <taxon>Ruminococcus</taxon>
    </lineage>
</organism>
<evidence type="ECO:0000259" key="5">
    <source>
        <dbReference type="Pfam" id="PF01420"/>
    </source>
</evidence>
<evidence type="ECO:0000256" key="3">
    <source>
        <dbReference type="ARBA" id="ARBA00023125"/>
    </source>
</evidence>
<keyword evidence="7" id="KW-1185">Reference proteome</keyword>
<evidence type="ECO:0000256" key="1">
    <source>
        <dbReference type="ARBA" id="ARBA00010923"/>
    </source>
</evidence>
<dbReference type="eggNOG" id="COG0732">
    <property type="taxonomic scope" value="Bacteria"/>
</dbReference>
<dbReference type="CDD" id="cd17254">
    <property type="entry name" value="RMtype1_S_FclI-TRD1-CR1_like"/>
    <property type="match status" value="1"/>
</dbReference>
<evidence type="ECO:0000313" key="6">
    <source>
        <dbReference type="EMBL" id="ERJ96178.1"/>
    </source>
</evidence>
<name>U2MA40_9FIRM</name>
<evidence type="ECO:0000256" key="2">
    <source>
        <dbReference type="ARBA" id="ARBA00022747"/>
    </source>
</evidence>
<dbReference type="PANTHER" id="PTHR43140:SF1">
    <property type="entry name" value="TYPE I RESTRICTION ENZYME ECOKI SPECIFICITY SUBUNIT"/>
    <property type="match status" value="1"/>
</dbReference>
<protein>
    <submittedName>
        <fullName evidence="6">Type I restriction modification DNA specificity domain protein</fullName>
    </submittedName>
</protein>
<dbReference type="SUPFAM" id="SSF116734">
    <property type="entry name" value="DNA methylase specificity domain"/>
    <property type="match status" value="2"/>
</dbReference>
<dbReference type="EMBL" id="AWVF01000178">
    <property type="protein sequence ID" value="ERJ96178.1"/>
    <property type="molecule type" value="Genomic_DNA"/>
</dbReference>
<keyword evidence="3" id="KW-0238">DNA-binding</keyword>
<dbReference type="Proteomes" id="UP000016662">
    <property type="component" value="Unassembled WGS sequence"/>
</dbReference>
<feature type="domain" description="Type I restriction modification DNA specificity" evidence="5">
    <location>
        <begin position="16"/>
        <end position="184"/>
    </location>
</feature>
<dbReference type="InterPro" id="IPR000055">
    <property type="entry name" value="Restrct_endonuc_typeI_TRD"/>
</dbReference>
<sequence length="416" mass="48655">MREMKDSGIEWIGTIPKDWYCCKQKYVIQLINGRAYSDNEFEEDGKYRILRVGNLFSNPTWYTSSLELPDDKYCDNGDLLYSWSMSYAPVIWHGEKVIYHYHIWKTRLSIDIDKMFAYYYLISLTDALRAEIHETTMGFITMGIMNDSYIAFPELSEQKRIAGYLDDRCSEFESLVSDIQSQIEALEEYKKSLVFRVISKGIKKAALKNTVSDVWTAIPENWELIDIKYVFEIVKRIAGQEGFDVLSVTQKGLKVKDIESNNGQQAESYAGYQFVYPTDYVMNHMDLLTGWVDCSTMFGVTSPDYRVFRLRDKENNDLTYFKYVMQCCYMSRIFYSLGQGVSNLGRWRLQTSAFNNFMIPVPPLDEQRKIADYLDTKISEIDIIIAEKKQQIETIEEYKKSLIFEYVTGKKEVVNE</sequence>
<dbReference type="PATRIC" id="fig|411473.3.peg.1184"/>
<evidence type="ECO:0000256" key="4">
    <source>
        <dbReference type="ARBA" id="ARBA00038652"/>
    </source>
</evidence>
<dbReference type="PANTHER" id="PTHR43140">
    <property type="entry name" value="TYPE-1 RESTRICTION ENZYME ECOKI SPECIFICITY PROTEIN"/>
    <property type="match status" value="1"/>
</dbReference>
<accession>U2MA40</accession>
<dbReference type="InterPro" id="IPR044946">
    <property type="entry name" value="Restrct_endonuc_typeI_TRD_sf"/>
</dbReference>
<comment type="subunit">
    <text evidence="4">The methyltransferase is composed of M and S polypeptides.</text>
</comment>
<evidence type="ECO:0000313" key="7">
    <source>
        <dbReference type="Proteomes" id="UP000016662"/>
    </source>
</evidence>
<dbReference type="Gene3D" id="3.90.220.20">
    <property type="entry name" value="DNA methylase specificity domains"/>
    <property type="match status" value="2"/>
</dbReference>
<dbReference type="OrthoDB" id="9795776at2"/>
<dbReference type="STRING" id="411473.RUMCAL_01465"/>
<dbReference type="GO" id="GO:0003677">
    <property type="term" value="F:DNA binding"/>
    <property type="evidence" value="ECO:0007669"/>
    <property type="project" value="UniProtKB-KW"/>
</dbReference>
<dbReference type="Gene3D" id="1.10.287.1120">
    <property type="entry name" value="Bipartite methylase S protein"/>
    <property type="match status" value="1"/>
</dbReference>
<proteinExistence type="inferred from homology"/>
<dbReference type="GO" id="GO:0009307">
    <property type="term" value="P:DNA restriction-modification system"/>
    <property type="evidence" value="ECO:0007669"/>
    <property type="project" value="UniProtKB-KW"/>
</dbReference>
<dbReference type="Pfam" id="PF01420">
    <property type="entry name" value="Methylase_S"/>
    <property type="match status" value="2"/>
</dbReference>